<feature type="domain" description="ERCC4" evidence="12">
    <location>
        <begin position="694"/>
        <end position="774"/>
    </location>
</feature>
<dbReference type="InterPro" id="IPR011335">
    <property type="entry name" value="Restrct_endonuc-II-like"/>
</dbReference>
<feature type="region of interest" description="Disordered" evidence="11">
    <location>
        <begin position="531"/>
        <end position="558"/>
    </location>
</feature>
<dbReference type="PANTHER" id="PTHR10150:SF0">
    <property type="entry name" value="DNA REPAIR ENDONUCLEASE XPF"/>
    <property type="match status" value="1"/>
</dbReference>
<feature type="compositionally biased region" description="Acidic residues" evidence="11">
    <location>
        <begin position="545"/>
        <end position="557"/>
    </location>
</feature>
<dbReference type="EMBL" id="BTSX01000002">
    <property type="protein sequence ID" value="GMS84999.1"/>
    <property type="molecule type" value="Genomic_DNA"/>
</dbReference>
<comment type="similarity">
    <text evidence="2">Belongs to the XPF family.</text>
</comment>
<dbReference type="Pfam" id="PF02732">
    <property type="entry name" value="ERCC4"/>
    <property type="match status" value="1"/>
</dbReference>
<dbReference type="GO" id="GO:0000712">
    <property type="term" value="P:resolution of meiotic recombination intermediates"/>
    <property type="evidence" value="ECO:0007669"/>
    <property type="project" value="TreeGrafter"/>
</dbReference>
<keyword evidence="5" id="KW-0227">DNA damage</keyword>
<protein>
    <recommendedName>
        <fullName evidence="10">DNA repair endonuclease XPF</fullName>
    </recommendedName>
</protein>
<evidence type="ECO:0000313" key="14">
    <source>
        <dbReference type="Proteomes" id="UP001432027"/>
    </source>
</evidence>
<evidence type="ECO:0000256" key="9">
    <source>
        <dbReference type="ARBA" id="ARBA00023242"/>
    </source>
</evidence>
<evidence type="ECO:0000256" key="10">
    <source>
        <dbReference type="ARBA" id="ARBA00072370"/>
    </source>
</evidence>
<comment type="caution">
    <text evidence="13">The sequence shown here is derived from an EMBL/GenBank/DDBJ whole genome shotgun (WGS) entry which is preliminary data.</text>
</comment>
<dbReference type="SMART" id="SM00891">
    <property type="entry name" value="ERCC4"/>
    <property type="match status" value="1"/>
</dbReference>
<feature type="compositionally biased region" description="Polar residues" evidence="11">
    <location>
        <begin position="855"/>
        <end position="866"/>
    </location>
</feature>
<evidence type="ECO:0000256" key="6">
    <source>
        <dbReference type="ARBA" id="ARBA00022801"/>
    </source>
</evidence>
<feature type="compositionally biased region" description="Basic and acidic residues" evidence="11">
    <location>
        <begin position="534"/>
        <end position="544"/>
    </location>
</feature>
<keyword evidence="4" id="KW-0255">Endonuclease</keyword>
<keyword evidence="6" id="KW-0378">Hydrolase</keyword>
<dbReference type="FunFam" id="3.40.50.10130:FF:000002">
    <property type="entry name" value="DNA repair endonuclease XPF"/>
    <property type="match status" value="1"/>
</dbReference>
<evidence type="ECO:0000256" key="2">
    <source>
        <dbReference type="ARBA" id="ARBA00010015"/>
    </source>
</evidence>
<dbReference type="AlphaFoldDB" id="A0AAV5SXL6"/>
<comment type="subcellular location">
    <subcellularLocation>
        <location evidence="1">Nucleus</location>
    </subcellularLocation>
</comment>
<dbReference type="SUPFAM" id="SSF52980">
    <property type="entry name" value="Restriction endonuclease-like"/>
    <property type="match status" value="1"/>
</dbReference>
<evidence type="ECO:0000256" key="5">
    <source>
        <dbReference type="ARBA" id="ARBA00022763"/>
    </source>
</evidence>
<dbReference type="GO" id="GO:0003697">
    <property type="term" value="F:single-stranded DNA binding"/>
    <property type="evidence" value="ECO:0007669"/>
    <property type="project" value="TreeGrafter"/>
</dbReference>
<keyword evidence="3" id="KW-0540">Nuclease</keyword>
<evidence type="ECO:0000256" key="7">
    <source>
        <dbReference type="ARBA" id="ARBA00023125"/>
    </source>
</evidence>
<dbReference type="GO" id="GO:0000110">
    <property type="term" value="C:nucleotide-excision repair factor 1 complex"/>
    <property type="evidence" value="ECO:0007669"/>
    <property type="project" value="TreeGrafter"/>
</dbReference>
<dbReference type="InterPro" id="IPR047520">
    <property type="entry name" value="XPF_nuclease"/>
</dbReference>
<evidence type="ECO:0000256" key="8">
    <source>
        <dbReference type="ARBA" id="ARBA00023204"/>
    </source>
</evidence>
<accession>A0AAV5SXL6</accession>
<sequence>IGRMTEIKEEPLSEPEDDGDVILERIDGEDEGEGEVDILEYETNLMVDTMDDDVLFVTARGLGLERLFINHLVMYSDQKLLVFVLNTSTLDESFLIPRLKTLTGNGHAAPKIINSEVSNKDREAIYLEGGVQFITSRILLVDFLCGRVPSDNVAGIVVYRAHQILTSFQESFILRMFREKKRGGFVKAFTDFPTAISSLGELQRLVTRLYVKRVRIVPRFDADVKATFERTPVSVVELSVDVPPLLRRCHSTLVELLKVCGRELKTTVGSGRKNKSGDETEEESLTGIAYLPTQLEKEIESRRSFATEKQRRLLNEISQLRKLLQTAENIDACTLLARITAMKTENEGDVPAWMLSSMSARLFTDIESLAGCSKQKGKAEFQSPPKWSVYSNVLEEIADLEVPENVGDTGPSVLVFTSDDSLTRQLADLTKTGLEYSKQAVRRQLPVVMGGVSRVTADVSPLWNTDDVQMFMRDQENHGEIVKELQANQKTAARATKRRRQVAQSMMPSTDDGKVQTKILQFGILHHKKKRARKGIEEQSTSKDYEEEVKQEEDEEPKEVLKVKDMRAQLVIAPHNQRNKMQQLETLQPAFIILYNTDMVTLRQIEIYKALNAERALRVYVLQYRNSTEEDRYLSAMSRERFAFENLTREMQTLLVPRAFNAIREEPPKLRLAVSSRAGGGDLRPEGEEEERPKIIVDMREFQSELPTVIYKKGYDVVAATLEVGDYVLTPDTVVERKALDDLTQSLQSGRVFKQTEQMLRHYENVVLLVESGVKFDSRIVNGGPFQGELSRHCRDIRMQLCMLVRKFPRMRIIWSSDPDNSAEFFTELKMNKPDPDVATAISFHGDDAVDASVDESQPSTSQATKPSKPKKMNAVIQRVLTEAFPFLGGGDIRKLMMSDKIKCVADLFRADKETLAEILSDAHAERIALLTSFDFGTNVD</sequence>
<organism evidence="13 14">
    <name type="scientific">Pristionchus entomophagus</name>
    <dbReference type="NCBI Taxonomy" id="358040"/>
    <lineage>
        <taxon>Eukaryota</taxon>
        <taxon>Metazoa</taxon>
        <taxon>Ecdysozoa</taxon>
        <taxon>Nematoda</taxon>
        <taxon>Chromadorea</taxon>
        <taxon>Rhabditida</taxon>
        <taxon>Rhabditina</taxon>
        <taxon>Diplogasteromorpha</taxon>
        <taxon>Diplogasteroidea</taxon>
        <taxon>Neodiplogasteridae</taxon>
        <taxon>Pristionchus</taxon>
    </lineage>
</organism>
<keyword evidence="9" id="KW-0539">Nucleus</keyword>
<dbReference type="CDD" id="cd20078">
    <property type="entry name" value="XPF_nuclease_XPF_euk"/>
    <property type="match status" value="1"/>
</dbReference>
<keyword evidence="7" id="KW-0238">DNA-binding</keyword>
<proteinExistence type="inferred from homology"/>
<evidence type="ECO:0000256" key="11">
    <source>
        <dbReference type="SAM" id="MobiDB-lite"/>
    </source>
</evidence>
<dbReference type="InterPro" id="IPR006166">
    <property type="entry name" value="ERCC4_domain"/>
</dbReference>
<evidence type="ECO:0000256" key="4">
    <source>
        <dbReference type="ARBA" id="ARBA00022759"/>
    </source>
</evidence>
<feature type="non-terminal residue" evidence="13">
    <location>
        <position position="1"/>
    </location>
</feature>
<dbReference type="Gene3D" id="3.40.50.10130">
    <property type="match status" value="1"/>
</dbReference>
<name>A0AAV5SXL6_9BILA</name>
<feature type="region of interest" description="Disordered" evidence="11">
    <location>
        <begin position="852"/>
        <end position="871"/>
    </location>
</feature>
<evidence type="ECO:0000256" key="3">
    <source>
        <dbReference type="ARBA" id="ARBA00022722"/>
    </source>
</evidence>
<dbReference type="GO" id="GO:0003684">
    <property type="term" value="F:damaged DNA binding"/>
    <property type="evidence" value="ECO:0007669"/>
    <property type="project" value="TreeGrafter"/>
</dbReference>
<dbReference type="GO" id="GO:0000724">
    <property type="term" value="P:double-strand break repair via homologous recombination"/>
    <property type="evidence" value="ECO:0007669"/>
    <property type="project" value="TreeGrafter"/>
</dbReference>
<dbReference type="GO" id="GO:0000014">
    <property type="term" value="F:single-stranded DNA endodeoxyribonuclease activity"/>
    <property type="evidence" value="ECO:0007669"/>
    <property type="project" value="TreeGrafter"/>
</dbReference>
<evidence type="ECO:0000259" key="12">
    <source>
        <dbReference type="SMART" id="SM00891"/>
    </source>
</evidence>
<evidence type="ECO:0000313" key="13">
    <source>
        <dbReference type="EMBL" id="GMS84999.1"/>
    </source>
</evidence>
<gene>
    <name evidence="13" type="ORF">PENTCL1PPCAC_7174</name>
</gene>
<dbReference type="PANTHER" id="PTHR10150">
    <property type="entry name" value="DNA REPAIR ENDONUCLEASE XPF"/>
    <property type="match status" value="1"/>
</dbReference>
<evidence type="ECO:0000256" key="1">
    <source>
        <dbReference type="ARBA" id="ARBA00004123"/>
    </source>
</evidence>
<reference evidence="13" key="1">
    <citation type="submission" date="2023-10" db="EMBL/GenBank/DDBJ databases">
        <title>Genome assembly of Pristionchus species.</title>
        <authorList>
            <person name="Yoshida K."/>
            <person name="Sommer R.J."/>
        </authorList>
    </citation>
    <scope>NUCLEOTIDE SEQUENCE</scope>
    <source>
        <strain evidence="13">RS0144</strain>
    </source>
</reference>
<keyword evidence="8" id="KW-0234">DNA repair</keyword>
<dbReference type="GO" id="GO:1901255">
    <property type="term" value="P:nucleotide-excision repair involved in interstrand cross-link repair"/>
    <property type="evidence" value="ECO:0007669"/>
    <property type="project" value="TreeGrafter"/>
</dbReference>
<keyword evidence="14" id="KW-1185">Reference proteome</keyword>
<dbReference type="Proteomes" id="UP001432027">
    <property type="component" value="Unassembled WGS sequence"/>
</dbReference>